<sequence length="251" mass="26942">VVTAVLLLRAIKQPLRKSSTSPGLVPDVQWRIPSPTALLRFLIYAGPICGVLVTKTIMYSFMTATASSLGPISSGTHHVTLTVFFFFATFGDAVSQAAQSFLPGTVGRPKAAWNMGRQLTSTGAYVGIFNSICAAALLILAPFLFTSSQPIMTAIRTTLPIMCLTLVVHTCSMATEGMLLAGRDLTFLVLSYSLNIALVLGALALTKRASMGLLGVWICIFQFQATRLVQNWIRLLGPKSPLNSTTAMQLQ</sequence>
<feature type="transmembrane region" description="Helical" evidence="6">
    <location>
        <begin position="123"/>
        <end position="145"/>
    </location>
</feature>
<feature type="transmembrane region" description="Helical" evidence="6">
    <location>
        <begin position="151"/>
        <end position="173"/>
    </location>
</feature>
<evidence type="ECO:0000313" key="8">
    <source>
        <dbReference type="Proteomes" id="UP001485043"/>
    </source>
</evidence>
<dbReference type="AlphaFoldDB" id="A0AAW1SY46"/>
<evidence type="ECO:0000256" key="2">
    <source>
        <dbReference type="ARBA" id="ARBA00010199"/>
    </source>
</evidence>
<feature type="transmembrane region" description="Helical" evidence="6">
    <location>
        <begin position="185"/>
        <end position="205"/>
    </location>
</feature>
<keyword evidence="8" id="KW-1185">Reference proteome</keyword>
<evidence type="ECO:0000256" key="6">
    <source>
        <dbReference type="SAM" id="Phobius"/>
    </source>
</evidence>
<evidence type="ECO:0000256" key="1">
    <source>
        <dbReference type="ARBA" id="ARBA00004141"/>
    </source>
</evidence>
<feature type="transmembrane region" description="Helical" evidence="6">
    <location>
        <begin position="41"/>
        <end position="61"/>
    </location>
</feature>
<feature type="transmembrane region" description="Helical" evidence="6">
    <location>
        <begin position="81"/>
        <end position="102"/>
    </location>
</feature>
<evidence type="ECO:0000256" key="3">
    <source>
        <dbReference type="ARBA" id="ARBA00022692"/>
    </source>
</evidence>
<dbReference type="GO" id="GO:0016020">
    <property type="term" value="C:membrane"/>
    <property type="evidence" value="ECO:0007669"/>
    <property type="project" value="UniProtKB-SubCell"/>
</dbReference>
<dbReference type="Proteomes" id="UP001485043">
    <property type="component" value="Unassembled WGS sequence"/>
</dbReference>
<dbReference type="PANTHER" id="PTHR42893">
    <property type="entry name" value="PROTEIN DETOXIFICATION 44, CHLOROPLASTIC-RELATED"/>
    <property type="match status" value="1"/>
</dbReference>
<organism evidence="7 8">
    <name type="scientific">Apatococcus fuscideae</name>
    <dbReference type="NCBI Taxonomy" id="2026836"/>
    <lineage>
        <taxon>Eukaryota</taxon>
        <taxon>Viridiplantae</taxon>
        <taxon>Chlorophyta</taxon>
        <taxon>core chlorophytes</taxon>
        <taxon>Trebouxiophyceae</taxon>
        <taxon>Chlorellales</taxon>
        <taxon>Chlorellaceae</taxon>
        <taxon>Apatococcus</taxon>
    </lineage>
</organism>
<proteinExistence type="inferred from homology"/>
<protein>
    <submittedName>
        <fullName evidence="7">Uncharacterized protein</fullName>
    </submittedName>
</protein>
<reference evidence="7 8" key="1">
    <citation type="journal article" date="2024" name="Nat. Commun.">
        <title>Phylogenomics reveals the evolutionary origins of lichenization in chlorophyte algae.</title>
        <authorList>
            <person name="Puginier C."/>
            <person name="Libourel C."/>
            <person name="Otte J."/>
            <person name="Skaloud P."/>
            <person name="Haon M."/>
            <person name="Grisel S."/>
            <person name="Petersen M."/>
            <person name="Berrin J.G."/>
            <person name="Delaux P.M."/>
            <person name="Dal Grande F."/>
            <person name="Keller J."/>
        </authorList>
    </citation>
    <scope>NUCLEOTIDE SEQUENCE [LARGE SCALE GENOMIC DNA]</scope>
    <source>
        <strain evidence="7 8">SAG 2523</strain>
    </source>
</reference>
<dbReference type="InterPro" id="IPR044644">
    <property type="entry name" value="DinF-like"/>
</dbReference>
<dbReference type="EMBL" id="JALJOV010000717">
    <property type="protein sequence ID" value="KAK9861681.1"/>
    <property type="molecule type" value="Genomic_DNA"/>
</dbReference>
<keyword evidence="3 6" id="KW-0812">Transmembrane</keyword>
<keyword evidence="5 6" id="KW-0472">Membrane</keyword>
<evidence type="ECO:0000256" key="5">
    <source>
        <dbReference type="ARBA" id="ARBA00023136"/>
    </source>
</evidence>
<evidence type="ECO:0000313" key="7">
    <source>
        <dbReference type="EMBL" id="KAK9861681.1"/>
    </source>
</evidence>
<dbReference type="PANTHER" id="PTHR42893:SF9">
    <property type="entry name" value="PROTEIN DETOXIFICATION 46, CHLOROPLASTIC"/>
    <property type="match status" value="1"/>
</dbReference>
<name>A0AAW1SY46_9CHLO</name>
<evidence type="ECO:0000256" key="4">
    <source>
        <dbReference type="ARBA" id="ARBA00022989"/>
    </source>
</evidence>
<comment type="caution">
    <text evidence="7">The sequence shown here is derived from an EMBL/GenBank/DDBJ whole genome shotgun (WGS) entry which is preliminary data.</text>
</comment>
<comment type="similarity">
    <text evidence="2">Belongs to the multi antimicrobial extrusion (MATE) (TC 2.A.66.1) family.</text>
</comment>
<gene>
    <name evidence="7" type="ORF">WJX84_006076</name>
</gene>
<keyword evidence="4 6" id="KW-1133">Transmembrane helix</keyword>
<accession>A0AAW1SY46</accession>
<comment type="subcellular location">
    <subcellularLocation>
        <location evidence="1">Membrane</location>
        <topology evidence="1">Multi-pass membrane protein</topology>
    </subcellularLocation>
</comment>
<feature type="non-terminal residue" evidence="7">
    <location>
        <position position="1"/>
    </location>
</feature>